<feature type="compositionally biased region" description="Basic and acidic residues" evidence="1">
    <location>
        <begin position="52"/>
        <end position="62"/>
    </location>
</feature>
<evidence type="ECO:0000256" key="1">
    <source>
        <dbReference type="SAM" id="MobiDB-lite"/>
    </source>
</evidence>
<proteinExistence type="predicted"/>
<feature type="region of interest" description="Disordered" evidence="1">
    <location>
        <begin position="36"/>
        <end position="62"/>
    </location>
</feature>
<evidence type="ECO:0000256" key="2">
    <source>
        <dbReference type="SAM" id="SignalP"/>
    </source>
</evidence>
<dbReference type="Proteomes" id="UP000277580">
    <property type="component" value="Unassembled WGS sequence"/>
</dbReference>
<feature type="chain" id="PRO_5018318299" description="Secreted protein" evidence="2">
    <location>
        <begin position="17"/>
        <end position="122"/>
    </location>
</feature>
<reference evidence="3 4" key="1">
    <citation type="journal article" date="2018" name="Nat. Ecol. Evol.">
        <title>Pezizomycetes genomes reveal the molecular basis of ectomycorrhizal truffle lifestyle.</title>
        <authorList>
            <person name="Murat C."/>
            <person name="Payen T."/>
            <person name="Noel B."/>
            <person name="Kuo A."/>
            <person name="Morin E."/>
            <person name="Chen J."/>
            <person name="Kohler A."/>
            <person name="Krizsan K."/>
            <person name="Balestrini R."/>
            <person name="Da Silva C."/>
            <person name="Montanini B."/>
            <person name="Hainaut M."/>
            <person name="Levati E."/>
            <person name="Barry K.W."/>
            <person name="Belfiori B."/>
            <person name="Cichocki N."/>
            <person name="Clum A."/>
            <person name="Dockter R.B."/>
            <person name="Fauchery L."/>
            <person name="Guy J."/>
            <person name="Iotti M."/>
            <person name="Le Tacon F."/>
            <person name="Lindquist E.A."/>
            <person name="Lipzen A."/>
            <person name="Malagnac F."/>
            <person name="Mello A."/>
            <person name="Molinier V."/>
            <person name="Miyauchi S."/>
            <person name="Poulain J."/>
            <person name="Riccioni C."/>
            <person name="Rubini A."/>
            <person name="Sitrit Y."/>
            <person name="Splivallo R."/>
            <person name="Traeger S."/>
            <person name="Wang M."/>
            <person name="Zifcakova L."/>
            <person name="Wipf D."/>
            <person name="Zambonelli A."/>
            <person name="Paolocci F."/>
            <person name="Nowrousian M."/>
            <person name="Ottonello S."/>
            <person name="Baldrian P."/>
            <person name="Spatafora J.W."/>
            <person name="Henrissat B."/>
            <person name="Nagy L.G."/>
            <person name="Aury J.M."/>
            <person name="Wincker P."/>
            <person name="Grigoriev I.V."/>
            <person name="Bonfante P."/>
            <person name="Martin F.M."/>
        </authorList>
    </citation>
    <scope>NUCLEOTIDE SEQUENCE [LARGE SCALE GENOMIC DNA]</scope>
    <source>
        <strain evidence="3 4">CCBAS932</strain>
    </source>
</reference>
<protein>
    <recommendedName>
        <fullName evidence="5">Secreted protein</fullName>
    </recommendedName>
</protein>
<keyword evidence="4" id="KW-1185">Reference proteome</keyword>
<sequence>MKLTSFLMFVCGPTICTNTLTTKVVTTYLPNRALTPHTEVGSSSAAPSSSKQVREKERKQPDTCHTRYYIRENLPVNLHKNLFCRTNLYLFLDLYRGVSPGCLQLGHLPALHTSPPHPRRHR</sequence>
<evidence type="ECO:0000313" key="4">
    <source>
        <dbReference type="Proteomes" id="UP000277580"/>
    </source>
</evidence>
<dbReference type="EMBL" id="ML119128">
    <property type="protein sequence ID" value="RPB12467.1"/>
    <property type="molecule type" value="Genomic_DNA"/>
</dbReference>
<accession>A0A3N4KPM4</accession>
<feature type="signal peptide" evidence="2">
    <location>
        <begin position="1"/>
        <end position="16"/>
    </location>
</feature>
<dbReference type="InParanoid" id="A0A3N4KPM4"/>
<dbReference type="AlphaFoldDB" id="A0A3N4KPM4"/>
<dbReference type="OrthoDB" id="10485042at2759"/>
<gene>
    <name evidence="3" type="ORF">P167DRAFT_157495</name>
</gene>
<evidence type="ECO:0008006" key="5">
    <source>
        <dbReference type="Google" id="ProtNLM"/>
    </source>
</evidence>
<evidence type="ECO:0000313" key="3">
    <source>
        <dbReference type="EMBL" id="RPB12467.1"/>
    </source>
</evidence>
<name>A0A3N4KPM4_9PEZI</name>
<organism evidence="3 4">
    <name type="scientific">Morchella conica CCBAS932</name>
    <dbReference type="NCBI Taxonomy" id="1392247"/>
    <lineage>
        <taxon>Eukaryota</taxon>
        <taxon>Fungi</taxon>
        <taxon>Dikarya</taxon>
        <taxon>Ascomycota</taxon>
        <taxon>Pezizomycotina</taxon>
        <taxon>Pezizomycetes</taxon>
        <taxon>Pezizales</taxon>
        <taxon>Morchellaceae</taxon>
        <taxon>Morchella</taxon>
    </lineage>
</organism>
<keyword evidence="2" id="KW-0732">Signal</keyword>